<feature type="domain" description="CCHC-type" evidence="3">
    <location>
        <begin position="339"/>
        <end position="355"/>
    </location>
</feature>
<keyword evidence="1" id="KW-0479">Metal-binding</keyword>
<dbReference type="SMART" id="SM00343">
    <property type="entry name" value="ZnF_C2HC"/>
    <property type="match status" value="1"/>
</dbReference>
<proteinExistence type="predicted"/>
<evidence type="ECO:0000256" key="1">
    <source>
        <dbReference type="PROSITE-ProRule" id="PRU00047"/>
    </source>
</evidence>
<reference evidence="4 5" key="1">
    <citation type="submission" date="2019-07" db="EMBL/GenBank/DDBJ databases">
        <title>Genomics analysis of Aphanomyces spp. identifies a new class of oomycete effector associated with host adaptation.</title>
        <authorList>
            <person name="Gaulin E."/>
        </authorList>
    </citation>
    <scope>NUCLEOTIDE SEQUENCE [LARGE SCALE GENOMIC DNA]</scope>
    <source>
        <strain evidence="4 5">ATCC 201684</strain>
    </source>
</reference>
<evidence type="ECO:0000313" key="4">
    <source>
        <dbReference type="EMBL" id="KAF0723339.1"/>
    </source>
</evidence>
<dbReference type="Gene3D" id="4.10.60.10">
    <property type="entry name" value="Zinc finger, CCHC-type"/>
    <property type="match status" value="1"/>
</dbReference>
<dbReference type="GO" id="GO:0008270">
    <property type="term" value="F:zinc ion binding"/>
    <property type="evidence" value="ECO:0007669"/>
    <property type="project" value="UniProtKB-KW"/>
</dbReference>
<evidence type="ECO:0000313" key="5">
    <source>
        <dbReference type="Proteomes" id="UP000481153"/>
    </source>
</evidence>
<organism evidence="4 5">
    <name type="scientific">Aphanomyces euteiches</name>
    <dbReference type="NCBI Taxonomy" id="100861"/>
    <lineage>
        <taxon>Eukaryota</taxon>
        <taxon>Sar</taxon>
        <taxon>Stramenopiles</taxon>
        <taxon>Oomycota</taxon>
        <taxon>Saprolegniomycetes</taxon>
        <taxon>Saprolegniales</taxon>
        <taxon>Verrucalvaceae</taxon>
        <taxon>Aphanomyces</taxon>
    </lineage>
</organism>
<dbReference type="InterPro" id="IPR001878">
    <property type="entry name" value="Znf_CCHC"/>
</dbReference>
<feature type="compositionally biased region" description="Basic and acidic residues" evidence="2">
    <location>
        <begin position="357"/>
        <end position="366"/>
    </location>
</feature>
<feature type="compositionally biased region" description="Polar residues" evidence="2">
    <location>
        <begin position="391"/>
        <end position="400"/>
    </location>
</feature>
<keyword evidence="1" id="KW-0863">Zinc-finger</keyword>
<dbReference type="Pfam" id="PF00098">
    <property type="entry name" value="zf-CCHC"/>
    <property type="match status" value="1"/>
</dbReference>
<dbReference type="InterPro" id="IPR036875">
    <property type="entry name" value="Znf_CCHC_sf"/>
</dbReference>
<dbReference type="PROSITE" id="PS50158">
    <property type="entry name" value="ZF_CCHC"/>
    <property type="match status" value="1"/>
</dbReference>
<feature type="region of interest" description="Disordered" evidence="2">
    <location>
        <begin position="327"/>
        <end position="400"/>
    </location>
</feature>
<name>A0A6G0W7U8_9STRA</name>
<dbReference type="Pfam" id="PF03732">
    <property type="entry name" value="Retrotrans_gag"/>
    <property type="match status" value="1"/>
</dbReference>
<keyword evidence="5" id="KW-1185">Reference proteome</keyword>
<dbReference type="GO" id="GO:0003676">
    <property type="term" value="F:nucleic acid binding"/>
    <property type="evidence" value="ECO:0007669"/>
    <property type="project" value="InterPro"/>
</dbReference>
<evidence type="ECO:0000256" key="2">
    <source>
        <dbReference type="SAM" id="MobiDB-lite"/>
    </source>
</evidence>
<dbReference type="EMBL" id="VJMJ01000309">
    <property type="protein sequence ID" value="KAF0723339.1"/>
    <property type="molecule type" value="Genomic_DNA"/>
</dbReference>
<protein>
    <recommendedName>
        <fullName evidence="3">CCHC-type domain-containing protein</fullName>
    </recommendedName>
</protein>
<dbReference type="AlphaFoldDB" id="A0A6G0W7U8"/>
<dbReference type="VEuPathDB" id="FungiDB:AeMF1_015595"/>
<dbReference type="Proteomes" id="UP000481153">
    <property type="component" value="Unassembled WGS sequence"/>
</dbReference>
<keyword evidence="1" id="KW-0862">Zinc</keyword>
<evidence type="ECO:0000259" key="3">
    <source>
        <dbReference type="PROSITE" id="PS50158"/>
    </source>
</evidence>
<comment type="caution">
    <text evidence="4">The sequence shown here is derived from an EMBL/GenBank/DDBJ whole genome shotgun (WGS) entry which is preliminary data.</text>
</comment>
<sequence length="400" mass="45404">MPIEYFSYFTEDHRETLAGLRELTGDEDLAVMLSNRDEKHLLHLVEVIGRYAANARLEKRDDIALLHEESSRALKNQILDLEGQLLSLVASKASQEEALRQTRGKCAAYQARAEFAQLRSREDGSFDDDDTRHDHESKGVKLDVSKFSGQEPDHVMRWLLQVTIAADTLCIRKESIKVAFAMSHLKGRAEASYSLRMGNPNCFPTLEDFASQLKKAFLPPNSDFRNRSRFLNAAQGKQTIREFVHELRYLYASMNDERSLPESTRVTVFMNGLNKGPARTELFRRYPETFDEAVSIALSEDFSQNVARASASDSMDMDISSMGQIPQRYQAGQPSPDKRCYECKQPGHFARNCPQRSDSRRRDMSPRRSQSRADSSSFPGRGQSERVPFSPRSQGKGSTQ</sequence>
<dbReference type="SUPFAM" id="SSF57756">
    <property type="entry name" value="Retrovirus zinc finger-like domains"/>
    <property type="match status" value="1"/>
</dbReference>
<accession>A0A6G0W7U8</accession>
<dbReference type="InterPro" id="IPR005162">
    <property type="entry name" value="Retrotrans_gag_dom"/>
</dbReference>
<gene>
    <name evidence="4" type="ORF">Ae201684_017681</name>
</gene>